<protein>
    <recommendedName>
        <fullName evidence="13">Odorant receptor</fullName>
    </recommendedName>
</protein>
<dbReference type="AlphaFoldDB" id="A0A232EYB0"/>
<dbReference type="Pfam" id="PF02949">
    <property type="entry name" value="7tm_6"/>
    <property type="match status" value="1"/>
</dbReference>
<keyword evidence="2" id="KW-1003">Cell membrane</keyword>
<dbReference type="PANTHER" id="PTHR21137:SF35">
    <property type="entry name" value="ODORANT RECEPTOR 19A-RELATED"/>
    <property type="match status" value="1"/>
</dbReference>
<dbReference type="GO" id="GO:0005549">
    <property type="term" value="F:odorant binding"/>
    <property type="evidence" value="ECO:0007669"/>
    <property type="project" value="InterPro"/>
</dbReference>
<sequence>MVSEMLCLHIHEKDYAFGKIVEKKSKNEVVIHNLELMTMNRGQYYPVAVQIKRRYERIAVDWIKLADDSEREIIGTFLLEARSAIFVSIGNYEIILYTFLLFACITFLPRIFRKQSMDQCLQGFPYYLRSMVINETTCIFINQCHVHNKRQTCLRPLHHRLRNAEVYVKDIGPLKDSIEDTPIIPSLIKVIDIHKKALRLNIPRLIGVLAFLAVLMFEVQYHGGNVNELLRFSPILLIALIYVYFINWCGEQVIESCNDLRITTYNIDWYRISSRVHIFVLMVMQRTAKPKHLTAGTVIMLSIENFAIIIKTSYGHLACYC</sequence>
<feature type="transmembrane region" description="Helical" evidence="10">
    <location>
        <begin position="205"/>
        <end position="223"/>
    </location>
</feature>
<keyword evidence="4 10" id="KW-0812">Transmembrane</keyword>
<keyword evidence="6 10" id="KW-1133">Transmembrane helix</keyword>
<dbReference type="EMBL" id="NNAY01001621">
    <property type="protein sequence ID" value="OXU23402.1"/>
    <property type="molecule type" value="Genomic_DNA"/>
</dbReference>
<evidence type="ECO:0000256" key="8">
    <source>
        <dbReference type="ARBA" id="ARBA00023170"/>
    </source>
</evidence>
<evidence type="ECO:0000313" key="11">
    <source>
        <dbReference type="EMBL" id="OXU23402.1"/>
    </source>
</evidence>
<evidence type="ECO:0000256" key="1">
    <source>
        <dbReference type="ARBA" id="ARBA00004651"/>
    </source>
</evidence>
<dbReference type="Proteomes" id="UP000215335">
    <property type="component" value="Unassembled WGS sequence"/>
</dbReference>
<proteinExistence type="predicted"/>
<evidence type="ECO:0000256" key="9">
    <source>
        <dbReference type="ARBA" id="ARBA00023224"/>
    </source>
</evidence>
<keyword evidence="7 10" id="KW-0472">Membrane</keyword>
<evidence type="ECO:0008006" key="13">
    <source>
        <dbReference type="Google" id="ProtNLM"/>
    </source>
</evidence>
<dbReference type="PANTHER" id="PTHR21137">
    <property type="entry name" value="ODORANT RECEPTOR"/>
    <property type="match status" value="1"/>
</dbReference>
<dbReference type="GO" id="GO:0005886">
    <property type="term" value="C:plasma membrane"/>
    <property type="evidence" value="ECO:0007669"/>
    <property type="project" value="UniProtKB-SubCell"/>
</dbReference>
<evidence type="ECO:0000256" key="10">
    <source>
        <dbReference type="SAM" id="Phobius"/>
    </source>
</evidence>
<evidence type="ECO:0000256" key="7">
    <source>
        <dbReference type="ARBA" id="ARBA00023136"/>
    </source>
</evidence>
<name>A0A232EYB0_9HYME</name>
<accession>A0A232EYB0</accession>
<keyword evidence="3" id="KW-0716">Sensory transduction</keyword>
<organism evidence="11 12">
    <name type="scientific">Trichomalopsis sarcophagae</name>
    <dbReference type="NCBI Taxonomy" id="543379"/>
    <lineage>
        <taxon>Eukaryota</taxon>
        <taxon>Metazoa</taxon>
        <taxon>Ecdysozoa</taxon>
        <taxon>Arthropoda</taxon>
        <taxon>Hexapoda</taxon>
        <taxon>Insecta</taxon>
        <taxon>Pterygota</taxon>
        <taxon>Neoptera</taxon>
        <taxon>Endopterygota</taxon>
        <taxon>Hymenoptera</taxon>
        <taxon>Apocrita</taxon>
        <taxon>Proctotrupomorpha</taxon>
        <taxon>Chalcidoidea</taxon>
        <taxon>Pteromalidae</taxon>
        <taxon>Pteromalinae</taxon>
        <taxon>Trichomalopsis</taxon>
    </lineage>
</organism>
<comment type="caution">
    <text evidence="11">The sequence shown here is derived from an EMBL/GenBank/DDBJ whole genome shotgun (WGS) entry which is preliminary data.</text>
</comment>
<keyword evidence="5" id="KW-0552">Olfaction</keyword>
<comment type="subcellular location">
    <subcellularLocation>
        <location evidence="1">Cell membrane</location>
        <topology evidence="1">Multi-pass membrane protein</topology>
    </subcellularLocation>
</comment>
<keyword evidence="12" id="KW-1185">Reference proteome</keyword>
<keyword evidence="8" id="KW-0675">Receptor</keyword>
<feature type="transmembrane region" description="Helical" evidence="10">
    <location>
        <begin position="94"/>
        <end position="112"/>
    </location>
</feature>
<dbReference type="GO" id="GO:0004984">
    <property type="term" value="F:olfactory receptor activity"/>
    <property type="evidence" value="ECO:0007669"/>
    <property type="project" value="InterPro"/>
</dbReference>
<evidence type="ECO:0000256" key="5">
    <source>
        <dbReference type="ARBA" id="ARBA00022725"/>
    </source>
</evidence>
<evidence type="ECO:0000256" key="4">
    <source>
        <dbReference type="ARBA" id="ARBA00022692"/>
    </source>
</evidence>
<evidence type="ECO:0000256" key="3">
    <source>
        <dbReference type="ARBA" id="ARBA00022606"/>
    </source>
</evidence>
<feature type="transmembrane region" description="Helical" evidence="10">
    <location>
        <begin position="229"/>
        <end position="246"/>
    </location>
</feature>
<evidence type="ECO:0000313" key="12">
    <source>
        <dbReference type="Proteomes" id="UP000215335"/>
    </source>
</evidence>
<reference evidence="11 12" key="1">
    <citation type="journal article" date="2017" name="Curr. Biol.">
        <title>The Evolution of Venom by Co-option of Single-Copy Genes.</title>
        <authorList>
            <person name="Martinson E.O."/>
            <person name="Mrinalini"/>
            <person name="Kelkar Y.D."/>
            <person name="Chang C.H."/>
            <person name="Werren J.H."/>
        </authorList>
    </citation>
    <scope>NUCLEOTIDE SEQUENCE [LARGE SCALE GENOMIC DNA]</scope>
    <source>
        <strain evidence="11 12">Alberta</strain>
        <tissue evidence="11">Whole body</tissue>
    </source>
</reference>
<dbReference type="InterPro" id="IPR004117">
    <property type="entry name" value="7tm6_olfct_rcpt"/>
</dbReference>
<evidence type="ECO:0000256" key="2">
    <source>
        <dbReference type="ARBA" id="ARBA00022475"/>
    </source>
</evidence>
<keyword evidence="9" id="KW-0807">Transducer</keyword>
<evidence type="ECO:0000256" key="6">
    <source>
        <dbReference type="ARBA" id="ARBA00022989"/>
    </source>
</evidence>
<dbReference type="GO" id="GO:0007165">
    <property type="term" value="P:signal transduction"/>
    <property type="evidence" value="ECO:0007669"/>
    <property type="project" value="UniProtKB-KW"/>
</dbReference>
<gene>
    <name evidence="11" type="ORF">TSAR_003484</name>
</gene>